<accession>A0ABR8V9F8</accession>
<protein>
    <recommendedName>
        <fullName evidence="4">DUF4377 domain-containing protein</fullName>
    </recommendedName>
</protein>
<evidence type="ECO:0000256" key="1">
    <source>
        <dbReference type="SAM" id="SignalP"/>
    </source>
</evidence>
<comment type="caution">
    <text evidence="2">The sequence shown here is derived from an EMBL/GenBank/DDBJ whole genome shotgun (WGS) entry which is preliminary data.</text>
</comment>
<dbReference type="RefSeq" id="WP_191709653.1">
    <property type="nucleotide sequence ID" value="NZ_JACSPQ010000001.1"/>
</dbReference>
<evidence type="ECO:0000313" key="2">
    <source>
        <dbReference type="EMBL" id="MBD8001405.1"/>
    </source>
</evidence>
<dbReference type="Proteomes" id="UP000616346">
    <property type="component" value="Unassembled WGS sequence"/>
</dbReference>
<gene>
    <name evidence="2" type="ORF">H9626_04135</name>
</gene>
<sequence length="180" mass="21408">MKKIYFLILSAFVGFLFMQSCKEDETIDGCEFINYTFYVEFVNSEGNPVVTKAMEPTDFSIKCIKPLQEYKNFWYTTVFQGEDRRYYTRFNHSIEEHLDDNRNFKFEVSCELWKEPVVFDTAWILEEGEDYKETQLKTITVNDVELEATPAEEYAKEDRNPLFSHQPTIRLVRVVVDKQP</sequence>
<name>A0ABR8V9F8_9BACT</name>
<reference evidence="2 3" key="1">
    <citation type="submission" date="2020-08" db="EMBL/GenBank/DDBJ databases">
        <title>A Genomic Blueprint of the Chicken Gut Microbiome.</title>
        <authorList>
            <person name="Gilroy R."/>
            <person name="Ravi A."/>
            <person name="Getino M."/>
            <person name="Pursley I."/>
            <person name="Horton D.L."/>
            <person name="Alikhan N.-F."/>
            <person name="Baker D."/>
            <person name="Gharbi K."/>
            <person name="Hall N."/>
            <person name="Watson M."/>
            <person name="Adriaenssens E.M."/>
            <person name="Foster-Nyarko E."/>
            <person name="Jarju S."/>
            <person name="Secka A."/>
            <person name="Antonio M."/>
            <person name="Oren A."/>
            <person name="Chaudhuri R."/>
            <person name="La Ragione R.M."/>
            <person name="Hildebrand F."/>
            <person name="Pallen M.J."/>
        </authorList>
    </citation>
    <scope>NUCLEOTIDE SEQUENCE [LARGE SCALE GENOMIC DNA]</scope>
    <source>
        <strain evidence="2 3">Sa1YUN3</strain>
    </source>
</reference>
<dbReference type="EMBL" id="JACSPQ010000001">
    <property type="protein sequence ID" value="MBD8001405.1"/>
    <property type="molecule type" value="Genomic_DNA"/>
</dbReference>
<keyword evidence="1" id="KW-0732">Signal</keyword>
<evidence type="ECO:0000313" key="3">
    <source>
        <dbReference type="Proteomes" id="UP000616346"/>
    </source>
</evidence>
<evidence type="ECO:0008006" key="4">
    <source>
        <dbReference type="Google" id="ProtNLM"/>
    </source>
</evidence>
<proteinExistence type="predicted"/>
<organism evidence="2 3">
    <name type="scientific">Phocaeicola faecium</name>
    <dbReference type="NCBI Taxonomy" id="2762213"/>
    <lineage>
        <taxon>Bacteria</taxon>
        <taxon>Pseudomonadati</taxon>
        <taxon>Bacteroidota</taxon>
        <taxon>Bacteroidia</taxon>
        <taxon>Bacteroidales</taxon>
        <taxon>Bacteroidaceae</taxon>
        <taxon>Phocaeicola</taxon>
    </lineage>
</organism>
<dbReference type="PROSITE" id="PS51257">
    <property type="entry name" value="PROKAR_LIPOPROTEIN"/>
    <property type="match status" value="1"/>
</dbReference>
<feature type="chain" id="PRO_5045400711" description="DUF4377 domain-containing protein" evidence="1">
    <location>
        <begin position="23"/>
        <end position="180"/>
    </location>
</feature>
<keyword evidence="3" id="KW-1185">Reference proteome</keyword>
<feature type="signal peptide" evidence="1">
    <location>
        <begin position="1"/>
        <end position="22"/>
    </location>
</feature>